<dbReference type="InterPro" id="IPR036163">
    <property type="entry name" value="HMA_dom_sf"/>
</dbReference>
<dbReference type="GO" id="GO:0046872">
    <property type="term" value="F:metal ion binding"/>
    <property type="evidence" value="ECO:0007669"/>
    <property type="project" value="InterPro"/>
</dbReference>
<dbReference type="Proteomes" id="UP000286268">
    <property type="component" value="Chromosome"/>
</dbReference>
<dbReference type="Gene3D" id="3.30.70.100">
    <property type="match status" value="1"/>
</dbReference>
<dbReference type="KEGG" id="cmah:C1I91_14975"/>
<dbReference type="AlphaFoldDB" id="A0A410DUU1"/>
<organism evidence="1 2">
    <name type="scientific">Clostridium manihotivorum</name>
    <dbReference type="NCBI Taxonomy" id="2320868"/>
    <lineage>
        <taxon>Bacteria</taxon>
        <taxon>Bacillati</taxon>
        <taxon>Bacillota</taxon>
        <taxon>Clostridia</taxon>
        <taxon>Eubacteriales</taxon>
        <taxon>Clostridiaceae</taxon>
        <taxon>Clostridium</taxon>
    </lineage>
</organism>
<dbReference type="EMBL" id="CP025746">
    <property type="protein sequence ID" value="QAA32841.1"/>
    <property type="molecule type" value="Genomic_DNA"/>
</dbReference>
<protein>
    <submittedName>
        <fullName evidence="1">Copper resistance protein CopZ</fullName>
    </submittedName>
</protein>
<accession>A0A410DUU1</accession>
<reference evidence="1 2" key="1">
    <citation type="submission" date="2018-01" db="EMBL/GenBank/DDBJ databases">
        <title>Genome Sequencing and Assembly of Anaerobacter polyendosporus strain CT4.</title>
        <authorList>
            <person name="Tachaapaikoon C."/>
            <person name="Sutheeworapong S."/>
            <person name="Jenjaroenpun P."/>
            <person name="Wongsurawat T."/>
            <person name="Nookeaw I."/>
            <person name="Cheawchanlertfa P."/>
            <person name="Kosugi A."/>
            <person name="Cheevadhanarak S."/>
            <person name="Ratanakhanokchai K."/>
        </authorList>
    </citation>
    <scope>NUCLEOTIDE SEQUENCE [LARGE SCALE GENOMIC DNA]</scope>
    <source>
        <strain evidence="1 2">CT4</strain>
    </source>
</reference>
<sequence length="76" mass="8793">MKRNALKFKEDNILCYRCVINASKAISHIPTVEEFSIDINTKVIEVIYKNNRISKEEIRDIINDSITSGKVRIILN</sequence>
<gene>
    <name evidence="1" type="ORF">C1I91_14975</name>
</gene>
<dbReference type="SUPFAM" id="SSF55008">
    <property type="entry name" value="HMA, heavy metal-associated domain"/>
    <property type="match status" value="1"/>
</dbReference>
<dbReference type="OrthoDB" id="1932663at2"/>
<keyword evidence="2" id="KW-1185">Reference proteome</keyword>
<evidence type="ECO:0000313" key="1">
    <source>
        <dbReference type="EMBL" id="QAA32841.1"/>
    </source>
</evidence>
<proteinExistence type="predicted"/>
<name>A0A410DUU1_9CLOT</name>
<dbReference type="RefSeq" id="WP_128213577.1">
    <property type="nucleotide sequence ID" value="NZ_CP025746.1"/>
</dbReference>
<evidence type="ECO:0000313" key="2">
    <source>
        <dbReference type="Proteomes" id="UP000286268"/>
    </source>
</evidence>